<dbReference type="EMBL" id="MPTB01000030">
    <property type="protein sequence ID" value="OMD44786.1"/>
    <property type="molecule type" value="Genomic_DNA"/>
</dbReference>
<evidence type="ECO:0000313" key="1">
    <source>
        <dbReference type="EMBL" id="OMD44786.1"/>
    </source>
</evidence>
<accession>A0ABX3H556</accession>
<reference evidence="1 2" key="1">
    <citation type="submission" date="2016-10" db="EMBL/GenBank/DDBJ databases">
        <title>Paenibacillus species isolates.</title>
        <authorList>
            <person name="Beno S.M."/>
        </authorList>
    </citation>
    <scope>NUCLEOTIDE SEQUENCE [LARGE SCALE GENOMIC DNA]</scope>
    <source>
        <strain evidence="1 2">FSL H7-0744</strain>
    </source>
</reference>
<evidence type="ECO:0000313" key="2">
    <source>
        <dbReference type="Proteomes" id="UP000187412"/>
    </source>
</evidence>
<sequence>MQIHNIVVKLIELLDPFSGPKIYKGNLLQERSRQLIDVFNIQDNERLLIYMDSGLFSNKNGILLTPEAMYYKSGRSEKRISWRRMAGIGPIKRRNNHSITLGSLILYFSHSDVSNDQIVQLLESIRSMDINTEAQGELSAQPIVDQMRAVCSQYVGNRSYLAPFDYNRISENDLLDRFPGYQHHSTVIFLSFSKPGKVKDGILITESCIYWKALWSAVECIPWDLVAGSHLSRVNDKIALNIGTTSYDLSDCELSVEELIMILQSLSRIAALKAEEQGSSSAPKKWVIDLIGRAELPENDGLIVDALFLEYICKKHKFFISEFYPKHPLDEKFLNRAAFRLSKNEKVIAHFRTALGKKEEYGVVITDIGIYIREPFDHPFPDAFISYDNLALAPIDNSKSRFLLIGEYKYSFVHPRKFASLLEDIRFYISCLCTVPEGIEYPYDPTYTEPWSLPVRGAHADSKRWIVVEDGMLKGVHTTEELQWARDSRQLDPDLIRLWSYGVPSWQTVEEALL</sequence>
<evidence type="ECO:0008006" key="3">
    <source>
        <dbReference type="Google" id="ProtNLM"/>
    </source>
</evidence>
<dbReference type="RefSeq" id="WP_076112765.1">
    <property type="nucleotide sequence ID" value="NZ_MPTB01000030.1"/>
</dbReference>
<organism evidence="1 2">
    <name type="scientific">Paenibacillus borealis</name>
    <dbReference type="NCBI Taxonomy" id="160799"/>
    <lineage>
        <taxon>Bacteria</taxon>
        <taxon>Bacillati</taxon>
        <taxon>Bacillota</taxon>
        <taxon>Bacilli</taxon>
        <taxon>Bacillales</taxon>
        <taxon>Paenibacillaceae</taxon>
        <taxon>Paenibacillus</taxon>
    </lineage>
</organism>
<comment type="caution">
    <text evidence="1">The sequence shown here is derived from an EMBL/GenBank/DDBJ whole genome shotgun (WGS) entry which is preliminary data.</text>
</comment>
<keyword evidence="2" id="KW-1185">Reference proteome</keyword>
<gene>
    <name evidence="1" type="ORF">BSK56_22070</name>
</gene>
<proteinExistence type="predicted"/>
<name>A0ABX3H556_PAEBO</name>
<protein>
    <recommendedName>
        <fullName evidence="3">DUF4339 domain-containing protein</fullName>
    </recommendedName>
</protein>
<dbReference type="Proteomes" id="UP000187412">
    <property type="component" value="Unassembled WGS sequence"/>
</dbReference>